<keyword evidence="2" id="KW-0732">Signal</keyword>
<accession>A0A0K9XGA1</accession>
<feature type="chain" id="PRO_5005532798" description="Lipoprotein" evidence="2">
    <location>
        <begin position="22"/>
        <end position="130"/>
    </location>
</feature>
<organism evidence="3 4">
    <name type="scientific">Streptomyces caatingaensis</name>
    <dbReference type="NCBI Taxonomy" id="1678637"/>
    <lineage>
        <taxon>Bacteria</taxon>
        <taxon>Bacillati</taxon>
        <taxon>Actinomycetota</taxon>
        <taxon>Actinomycetes</taxon>
        <taxon>Kitasatosporales</taxon>
        <taxon>Streptomycetaceae</taxon>
        <taxon>Streptomyces</taxon>
    </lineage>
</organism>
<gene>
    <name evidence="3" type="ORF">AC230_10870</name>
</gene>
<name>A0A0K9XGA1_9ACTN</name>
<keyword evidence="4" id="KW-1185">Reference proteome</keyword>
<reference evidence="4" key="1">
    <citation type="submission" date="2015-07" db="EMBL/GenBank/DDBJ databases">
        <title>Draft genome sequence of Streptomyces sp. CMAA 1322, a bacterium isolated from Caatinga biome, from dry forest semiarid of Brazil.</title>
        <authorList>
            <person name="Santos S.N."/>
            <person name="Gacesa R."/>
            <person name="Taketani R.G."/>
            <person name="Long P.F."/>
            <person name="Melo I.S."/>
        </authorList>
    </citation>
    <scope>NUCLEOTIDE SEQUENCE [LARGE SCALE GENOMIC DNA]</scope>
    <source>
        <strain evidence="4">CMAA 1322</strain>
    </source>
</reference>
<evidence type="ECO:0000313" key="4">
    <source>
        <dbReference type="Proteomes" id="UP000037288"/>
    </source>
</evidence>
<feature type="region of interest" description="Disordered" evidence="1">
    <location>
        <begin position="36"/>
        <end position="80"/>
    </location>
</feature>
<proteinExistence type="predicted"/>
<sequence length="130" mass="14294">MVAASAALLTGATGAAGTAFADVAHHDHSTVSALHKATQKVTGDHDKKAGAHTKDTAGAVKGAAKNKGKHLGWEKGVDKKADHWDAQHKVWQRWDADSRGYAQWDEHAHCWKRLHNGHWQKWDTAHKAWK</sequence>
<evidence type="ECO:0000313" key="3">
    <source>
        <dbReference type="EMBL" id="KNB52449.1"/>
    </source>
</evidence>
<feature type="compositionally biased region" description="Basic and acidic residues" evidence="1">
    <location>
        <begin position="42"/>
        <end position="55"/>
    </location>
</feature>
<evidence type="ECO:0000256" key="1">
    <source>
        <dbReference type="SAM" id="MobiDB-lite"/>
    </source>
</evidence>
<comment type="caution">
    <text evidence="3">The sequence shown here is derived from an EMBL/GenBank/DDBJ whole genome shotgun (WGS) entry which is preliminary data.</text>
</comment>
<evidence type="ECO:0008006" key="5">
    <source>
        <dbReference type="Google" id="ProtNLM"/>
    </source>
</evidence>
<dbReference type="EMBL" id="LFXA01000005">
    <property type="protein sequence ID" value="KNB52449.1"/>
    <property type="molecule type" value="Genomic_DNA"/>
</dbReference>
<evidence type="ECO:0000256" key="2">
    <source>
        <dbReference type="SAM" id="SignalP"/>
    </source>
</evidence>
<dbReference type="AlphaFoldDB" id="A0A0K9XGA1"/>
<protein>
    <recommendedName>
        <fullName evidence="5">Lipoprotein</fullName>
    </recommendedName>
</protein>
<feature type="compositionally biased region" description="Basic and acidic residues" evidence="1">
    <location>
        <begin position="71"/>
        <end position="80"/>
    </location>
</feature>
<dbReference type="Proteomes" id="UP000037288">
    <property type="component" value="Unassembled WGS sequence"/>
</dbReference>
<dbReference type="PATRIC" id="fig|1678637.3.peg.2351"/>
<feature type="signal peptide" evidence="2">
    <location>
        <begin position="1"/>
        <end position="21"/>
    </location>
</feature>